<sequence>MHRFFKSEFFNFEFIRILSAAPYGGAEIAECLVAASQITNDDPESWHRAWLTQADKAKALGDEALHSGNKVSARRAYLRASNYYRASGYMFHDRPGAPDARVLPLAQQVLDTYALTLPLLDTGEARQLNIPFESHQLPAYLYLPRDRAKSVPLLLSLGGADSIQEELYYVYAASGPQLGYAVLTFEGPGQGILLRRDKTHMRPDWEVVVGRVLDFMTAYMRQDPSAQLDLSRVAVVGASMGGYYALRAAADPRIRACVSIDPFYDMWDFVRNHVSPAMLDAWKAGWVPSSVVNGVMSLAMAASFQAKWEVGLAMWFFGVDSPTETLRHMMKYTLAHADGTSRLSQVQCPVLVSGATQSLYLEPESDVLRVFDALAHLGDEQREIWIARAPEEGGLQAKIGAIGLVVQRTFRFLDQHLNVTR</sequence>
<gene>
    <name evidence="2" type="ORF">ASPACDRAFT_1866432</name>
</gene>
<dbReference type="Gene3D" id="1.20.1440.110">
    <property type="entry name" value="acylaminoacyl peptidase"/>
    <property type="match status" value="1"/>
</dbReference>
<reference evidence="3" key="1">
    <citation type="journal article" date="2017" name="Genome Biol.">
        <title>Comparative genomics reveals high biological diversity and specific adaptations in the industrially and medically important fungal genus Aspergillus.</title>
        <authorList>
            <person name="de Vries R.P."/>
            <person name="Riley R."/>
            <person name="Wiebenga A."/>
            <person name="Aguilar-Osorio G."/>
            <person name="Amillis S."/>
            <person name="Uchima C.A."/>
            <person name="Anderluh G."/>
            <person name="Asadollahi M."/>
            <person name="Askin M."/>
            <person name="Barry K."/>
            <person name="Battaglia E."/>
            <person name="Bayram O."/>
            <person name="Benocci T."/>
            <person name="Braus-Stromeyer S.A."/>
            <person name="Caldana C."/>
            <person name="Canovas D."/>
            <person name="Cerqueira G.C."/>
            <person name="Chen F."/>
            <person name="Chen W."/>
            <person name="Choi C."/>
            <person name="Clum A."/>
            <person name="Dos Santos R.A."/>
            <person name="Damasio A.R."/>
            <person name="Diallinas G."/>
            <person name="Emri T."/>
            <person name="Fekete E."/>
            <person name="Flipphi M."/>
            <person name="Freyberg S."/>
            <person name="Gallo A."/>
            <person name="Gournas C."/>
            <person name="Habgood R."/>
            <person name="Hainaut M."/>
            <person name="Harispe M.L."/>
            <person name="Henrissat B."/>
            <person name="Hilden K.S."/>
            <person name="Hope R."/>
            <person name="Hossain A."/>
            <person name="Karabika E."/>
            <person name="Karaffa L."/>
            <person name="Karanyi Z."/>
            <person name="Krasevec N."/>
            <person name="Kuo A."/>
            <person name="Kusch H."/>
            <person name="LaButti K."/>
            <person name="Lagendijk E.L."/>
            <person name="Lapidus A."/>
            <person name="Levasseur A."/>
            <person name="Lindquist E."/>
            <person name="Lipzen A."/>
            <person name="Logrieco A.F."/>
            <person name="MacCabe A."/>
            <person name="Maekelae M.R."/>
            <person name="Malavazi I."/>
            <person name="Melin P."/>
            <person name="Meyer V."/>
            <person name="Mielnichuk N."/>
            <person name="Miskei M."/>
            <person name="Molnar A.P."/>
            <person name="Mule G."/>
            <person name="Ngan C.Y."/>
            <person name="Orejas M."/>
            <person name="Orosz E."/>
            <person name="Ouedraogo J.P."/>
            <person name="Overkamp K.M."/>
            <person name="Park H.-S."/>
            <person name="Perrone G."/>
            <person name="Piumi F."/>
            <person name="Punt P.J."/>
            <person name="Ram A.F."/>
            <person name="Ramon A."/>
            <person name="Rauscher S."/>
            <person name="Record E."/>
            <person name="Riano-Pachon D.M."/>
            <person name="Robert V."/>
            <person name="Roehrig J."/>
            <person name="Ruller R."/>
            <person name="Salamov A."/>
            <person name="Salih N.S."/>
            <person name="Samson R.A."/>
            <person name="Sandor E."/>
            <person name="Sanguinetti M."/>
            <person name="Schuetze T."/>
            <person name="Sepcic K."/>
            <person name="Shelest E."/>
            <person name="Sherlock G."/>
            <person name="Sophianopoulou V."/>
            <person name="Squina F.M."/>
            <person name="Sun H."/>
            <person name="Susca A."/>
            <person name="Todd R.B."/>
            <person name="Tsang A."/>
            <person name="Unkles S.E."/>
            <person name="van de Wiele N."/>
            <person name="van Rossen-Uffink D."/>
            <person name="Oliveira J.V."/>
            <person name="Vesth T.C."/>
            <person name="Visser J."/>
            <person name="Yu J.-H."/>
            <person name="Zhou M."/>
            <person name="Andersen M.R."/>
            <person name="Archer D.B."/>
            <person name="Baker S.E."/>
            <person name="Benoit I."/>
            <person name="Brakhage A.A."/>
            <person name="Braus G.H."/>
            <person name="Fischer R."/>
            <person name="Frisvad J.C."/>
            <person name="Goldman G.H."/>
            <person name="Houbraken J."/>
            <person name="Oakley B."/>
            <person name="Pocsi I."/>
            <person name="Scazzocchio C."/>
            <person name="Seiboth B."/>
            <person name="vanKuyk P.A."/>
            <person name="Wortman J."/>
            <person name="Dyer P.S."/>
            <person name="Grigoriev I.V."/>
        </authorList>
    </citation>
    <scope>NUCLEOTIDE SEQUENCE [LARGE SCALE GENOMIC DNA]</scope>
    <source>
        <strain evidence="3">ATCC 16872 / CBS 172.66 / WB 5094</strain>
    </source>
</reference>
<dbReference type="InterPro" id="IPR050261">
    <property type="entry name" value="FrsA_esterase"/>
</dbReference>
<dbReference type="PANTHER" id="PTHR22946:SF13">
    <property type="entry name" value="ALPHA_BETA HYDROLASE PSOB"/>
    <property type="match status" value="1"/>
</dbReference>
<evidence type="ECO:0008006" key="4">
    <source>
        <dbReference type="Google" id="ProtNLM"/>
    </source>
</evidence>
<dbReference type="PANTHER" id="PTHR22946">
    <property type="entry name" value="DIENELACTONE HYDROLASE DOMAIN-CONTAINING PROTEIN-RELATED"/>
    <property type="match status" value="1"/>
</dbReference>
<dbReference type="InterPro" id="IPR029058">
    <property type="entry name" value="AB_hydrolase_fold"/>
</dbReference>
<keyword evidence="3" id="KW-1185">Reference proteome</keyword>
<dbReference type="VEuPathDB" id="FungiDB:ASPACDRAFT_1866432"/>
<organism evidence="2 3">
    <name type="scientific">Aspergillus aculeatus (strain ATCC 16872 / CBS 172.66 / WB 5094)</name>
    <dbReference type="NCBI Taxonomy" id="690307"/>
    <lineage>
        <taxon>Eukaryota</taxon>
        <taxon>Fungi</taxon>
        <taxon>Dikarya</taxon>
        <taxon>Ascomycota</taxon>
        <taxon>Pezizomycotina</taxon>
        <taxon>Eurotiomycetes</taxon>
        <taxon>Eurotiomycetidae</taxon>
        <taxon>Eurotiales</taxon>
        <taxon>Aspergillaceae</taxon>
        <taxon>Aspergillus</taxon>
        <taxon>Aspergillus subgen. Circumdati</taxon>
    </lineage>
</organism>
<dbReference type="Pfam" id="PF06500">
    <property type="entry name" value="FrsA-like"/>
    <property type="match status" value="1"/>
</dbReference>
<dbReference type="InterPro" id="IPR010520">
    <property type="entry name" value="FrsA-like"/>
</dbReference>
<dbReference type="AlphaFoldDB" id="A0A1L9WYA9"/>
<dbReference type="GO" id="GO:0016787">
    <property type="term" value="F:hydrolase activity"/>
    <property type="evidence" value="ECO:0007669"/>
    <property type="project" value="UniProtKB-KW"/>
</dbReference>
<keyword evidence="1" id="KW-0378">Hydrolase</keyword>
<dbReference type="EMBL" id="KV878974">
    <property type="protein sequence ID" value="OJK01154.1"/>
    <property type="molecule type" value="Genomic_DNA"/>
</dbReference>
<evidence type="ECO:0000256" key="1">
    <source>
        <dbReference type="ARBA" id="ARBA00022801"/>
    </source>
</evidence>
<evidence type="ECO:0000313" key="2">
    <source>
        <dbReference type="EMBL" id="OJK01154.1"/>
    </source>
</evidence>
<dbReference type="OMA" id="FQMRWEV"/>
<dbReference type="Proteomes" id="UP000184546">
    <property type="component" value="Unassembled WGS sequence"/>
</dbReference>
<protein>
    <recommendedName>
        <fullName evidence="4">AB hydrolase-1 domain-containing protein</fullName>
    </recommendedName>
</protein>
<dbReference type="Gene3D" id="3.40.50.1820">
    <property type="entry name" value="alpha/beta hydrolase"/>
    <property type="match status" value="1"/>
</dbReference>
<dbReference type="SUPFAM" id="SSF53474">
    <property type="entry name" value="alpha/beta-Hydrolases"/>
    <property type="match status" value="1"/>
</dbReference>
<accession>A0A1L9WYA9</accession>
<dbReference type="OrthoDB" id="249703at2759"/>
<name>A0A1L9WYA9_ASPA1</name>
<proteinExistence type="predicted"/>
<dbReference type="RefSeq" id="XP_020057493.1">
    <property type="nucleotide sequence ID" value="XM_020197874.1"/>
</dbReference>
<dbReference type="GeneID" id="30971688"/>
<evidence type="ECO:0000313" key="3">
    <source>
        <dbReference type="Proteomes" id="UP000184546"/>
    </source>
</evidence>